<organism evidence="2 3">
    <name type="scientific">Pleurodeles waltl</name>
    <name type="common">Iberian ribbed newt</name>
    <dbReference type="NCBI Taxonomy" id="8319"/>
    <lineage>
        <taxon>Eukaryota</taxon>
        <taxon>Metazoa</taxon>
        <taxon>Chordata</taxon>
        <taxon>Craniata</taxon>
        <taxon>Vertebrata</taxon>
        <taxon>Euteleostomi</taxon>
        <taxon>Amphibia</taxon>
        <taxon>Batrachia</taxon>
        <taxon>Caudata</taxon>
        <taxon>Salamandroidea</taxon>
        <taxon>Salamandridae</taxon>
        <taxon>Pleurodelinae</taxon>
        <taxon>Pleurodeles</taxon>
    </lineage>
</organism>
<proteinExistence type="predicted"/>
<feature type="compositionally biased region" description="Polar residues" evidence="1">
    <location>
        <begin position="118"/>
        <end position="142"/>
    </location>
</feature>
<protein>
    <submittedName>
        <fullName evidence="2">Uncharacterized protein</fullName>
    </submittedName>
</protein>
<accession>A0AAV7UAG0</accession>
<evidence type="ECO:0000313" key="3">
    <source>
        <dbReference type="Proteomes" id="UP001066276"/>
    </source>
</evidence>
<gene>
    <name evidence="2" type="ORF">NDU88_002852</name>
</gene>
<sequence length="206" mass="22038">MFNSTAERQKRPQEDATACLSARASVTQACGHTGLPQVRQHDKPPNPQAPPGSESRKRASQPRWRLSSPLLPRVRLTPPSPAKAGGHLTAQSRLLYRSEGGHPHHACPPSPLCPPPARNTSHAAQPRTSAAHQGRASATTEPAPTDPKKRDPVTPGSTRLPPDPKERLPRPWGASGSREDIAGDGSALEARPIGHVPWPRPHCLAS</sequence>
<evidence type="ECO:0000256" key="1">
    <source>
        <dbReference type="SAM" id="MobiDB-lite"/>
    </source>
</evidence>
<comment type="caution">
    <text evidence="2">The sequence shown here is derived from an EMBL/GenBank/DDBJ whole genome shotgun (WGS) entry which is preliminary data.</text>
</comment>
<name>A0AAV7UAG0_PLEWA</name>
<keyword evidence="3" id="KW-1185">Reference proteome</keyword>
<feature type="compositionally biased region" description="Low complexity" evidence="1">
    <location>
        <begin position="61"/>
        <end position="77"/>
    </location>
</feature>
<dbReference type="Proteomes" id="UP001066276">
    <property type="component" value="Chromosome 3_1"/>
</dbReference>
<dbReference type="AlphaFoldDB" id="A0AAV7UAG0"/>
<dbReference type="EMBL" id="JANPWB010000005">
    <property type="protein sequence ID" value="KAJ1186067.1"/>
    <property type="molecule type" value="Genomic_DNA"/>
</dbReference>
<feature type="compositionally biased region" description="Pro residues" evidence="1">
    <location>
        <begin position="106"/>
        <end position="117"/>
    </location>
</feature>
<feature type="region of interest" description="Disordered" evidence="1">
    <location>
        <begin position="1"/>
        <end position="206"/>
    </location>
</feature>
<reference evidence="2" key="1">
    <citation type="journal article" date="2022" name="bioRxiv">
        <title>Sequencing and chromosome-scale assembly of the giantPleurodeles waltlgenome.</title>
        <authorList>
            <person name="Brown T."/>
            <person name="Elewa A."/>
            <person name="Iarovenko S."/>
            <person name="Subramanian E."/>
            <person name="Araus A.J."/>
            <person name="Petzold A."/>
            <person name="Susuki M."/>
            <person name="Suzuki K.-i.T."/>
            <person name="Hayashi T."/>
            <person name="Toyoda A."/>
            <person name="Oliveira C."/>
            <person name="Osipova E."/>
            <person name="Leigh N.D."/>
            <person name="Simon A."/>
            <person name="Yun M.H."/>
        </authorList>
    </citation>
    <scope>NUCLEOTIDE SEQUENCE</scope>
    <source>
        <strain evidence="2">20211129_DDA</strain>
        <tissue evidence="2">Liver</tissue>
    </source>
</reference>
<evidence type="ECO:0000313" key="2">
    <source>
        <dbReference type="EMBL" id="KAJ1186067.1"/>
    </source>
</evidence>